<dbReference type="InterPro" id="IPR036005">
    <property type="entry name" value="Creatinase/aminopeptidase-like"/>
</dbReference>
<evidence type="ECO:0000259" key="2">
    <source>
        <dbReference type="Pfam" id="PF01321"/>
    </source>
</evidence>
<evidence type="ECO:0000259" key="1">
    <source>
        <dbReference type="Pfam" id="PF00557"/>
    </source>
</evidence>
<dbReference type="InterPro" id="IPR000994">
    <property type="entry name" value="Pept_M24"/>
</dbReference>
<dbReference type="PANTHER" id="PTHR46112:SF2">
    <property type="entry name" value="XAA-PRO AMINOPEPTIDASE P-RELATED"/>
    <property type="match status" value="1"/>
</dbReference>
<dbReference type="SUPFAM" id="SSF53092">
    <property type="entry name" value="Creatinase/prolidase N-terminal domain"/>
    <property type="match status" value="1"/>
</dbReference>
<dbReference type="EMBL" id="CAEZWW010000042">
    <property type="protein sequence ID" value="CAB4668603.1"/>
    <property type="molecule type" value="Genomic_DNA"/>
</dbReference>
<gene>
    <name evidence="3" type="ORF">UFOPK2310_00487</name>
</gene>
<dbReference type="Pfam" id="PF00557">
    <property type="entry name" value="Peptidase_M24"/>
    <property type="match status" value="1"/>
</dbReference>
<dbReference type="Gene3D" id="3.90.230.10">
    <property type="entry name" value="Creatinase/methionine aminopeptidase superfamily"/>
    <property type="match status" value="1"/>
</dbReference>
<dbReference type="Gene3D" id="3.40.350.10">
    <property type="entry name" value="Creatinase/prolidase N-terminal domain"/>
    <property type="match status" value="1"/>
</dbReference>
<protein>
    <submittedName>
        <fullName evidence="3">Unannotated protein</fullName>
    </submittedName>
</protein>
<dbReference type="PRINTS" id="PR00599">
    <property type="entry name" value="MAPEPTIDASE"/>
</dbReference>
<evidence type="ECO:0000313" key="3">
    <source>
        <dbReference type="EMBL" id="CAB4668603.1"/>
    </source>
</evidence>
<dbReference type="InterPro" id="IPR029149">
    <property type="entry name" value="Creatin/AminoP/Spt16_N"/>
</dbReference>
<dbReference type="Pfam" id="PF01321">
    <property type="entry name" value="Creatinase_N"/>
    <property type="match status" value="1"/>
</dbReference>
<dbReference type="InterPro" id="IPR000587">
    <property type="entry name" value="Creatinase_N"/>
</dbReference>
<dbReference type="InterPro" id="IPR001714">
    <property type="entry name" value="Pept_M24_MAP"/>
</dbReference>
<name>A0A6J6M7W0_9ZZZZ</name>
<dbReference type="InterPro" id="IPR050659">
    <property type="entry name" value="Peptidase_M24B"/>
</dbReference>
<dbReference type="PANTHER" id="PTHR46112">
    <property type="entry name" value="AMINOPEPTIDASE"/>
    <property type="match status" value="1"/>
</dbReference>
<dbReference type="AlphaFoldDB" id="A0A6J6M7W0"/>
<feature type="domain" description="Peptidase M24" evidence="1">
    <location>
        <begin position="172"/>
        <end position="372"/>
    </location>
</feature>
<reference evidence="3" key="1">
    <citation type="submission" date="2020-05" db="EMBL/GenBank/DDBJ databases">
        <authorList>
            <person name="Chiriac C."/>
            <person name="Salcher M."/>
            <person name="Ghai R."/>
            <person name="Kavagutti S V."/>
        </authorList>
    </citation>
    <scope>NUCLEOTIDE SEQUENCE</scope>
</reference>
<accession>A0A6J6M7W0</accession>
<organism evidence="3">
    <name type="scientific">freshwater metagenome</name>
    <dbReference type="NCBI Taxonomy" id="449393"/>
    <lineage>
        <taxon>unclassified sequences</taxon>
        <taxon>metagenomes</taxon>
        <taxon>ecological metagenomes</taxon>
    </lineage>
</organism>
<dbReference type="SUPFAM" id="SSF55920">
    <property type="entry name" value="Creatinase/aminopeptidase"/>
    <property type="match status" value="1"/>
</dbReference>
<sequence length="394" mass="42668">MIEALTPPARGFPIEEFAQRLARAQSFMELNQLDALLVTSPQQVRYFTGFESQLWESPTRSWYVVLPAGGDRPVAVIPEVGATGMASTWLQDIRTWPAPVPADDGITLLSDALREIAGVGGRVGAEFGREVHLRMPINELDMLRQKSDVILVDGTDVIRRCRHVKSEYEIAKLRYVCQLASASFAEVPEMLQQEHTEITLAREFRNNISARGADSTPYLVAIAGKGGYENIVMSPTDRAIGRGDVLIIDTGATYDGYFCDFDRNWAIGNVDAEVVRAYEIVWAATEAGIASAVPGATSSDVWRAIAGVLDGSGSLGNSAGRFGHGLGMQLTEPPSNIEDDETVLAEGTVLTIEPAMEFSPGRLMVHEENIVVRAGGAELLSVRAAPQIQVLPAN</sequence>
<proteinExistence type="predicted"/>
<feature type="domain" description="Creatinase N-terminal" evidence="2">
    <location>
        <begin position="20"/>
        <end position="164"/>
    </location>
</feature>